<dbReference type="Pfam" id="PF01740">
    <property type="entry name" value="STAS"/>
    <property type="match status" value="1"/>
</dbReference>
<keyword evidence="4" id="KW-1185">Reference proteome</keyword>
<protein>
    <submittedName>
        <fullName evidence="3">RsbT co-antagonist protein RsbR</fullName>
    </submittedName>
</protein>
<dbReference type="EMBL" id="FOHE01000006">
    <property type="protein sequence ID" value="SET16341.1"/>
    <property type="molecule type" value="Genomic_DNA"/>
</dbReference>
<dbReference type="PANTHER" id="PTHR33745:SF3">
    <property type="entry name" value="RSBT CO-ANTAGONIST PROTEIN RSBRC"/>
    <property type="match status" value="1"/>
</dbReference>
<accession>A0A1I0CA41</accession>
<dbReference type="CDD" id="cd07041">
    <property type="entry name" value="STAS_RsbR_RsbS_like"/>
    <property type="match status" value="1"/>
</dbReference>
<evidence type="ECO:0000313" key="3">
    <source>
        <dbReference type="EMBL" id="SET16341.1"/>
    </source>
</evidence>
<sequence length="279" mass="31669">MNNLDKLLYDFLTEKTPKITEAWLNKRIAASGSIYSADTVMSIESMLRSQNTLTNKTVICALLDDKEVFHNHVEQWASIVAESRVNSDTPIFEVIHAINVAQDTFMEFVMEFIKDHNHHISKQDVTRWYATFNSAFHELNTKFSRRYYAITRERLSSQQVLIGELSTPIIPISNRVAILPLVGNIDTYRMKEIYESIPMKVVDAKVQYLYIDLSGIPAIDIFVAQQIIQVINLLSMLGITPALSGIRPEVAHTFAELQISGKDVQTFSTLKQALDSLSK</sequence>
<dbReference type="InterPro" id="IPR002645">
    <property type="entry name" value="STAS_dom"/>
</dbReference>
<evidence type="ECO:0000313" key="4">
    <source>
        <dbReference type="Proteomes" id="UP000198618"/>
    </source>
</evidence>
<gene>
    <name evidence="3" type="ORF">SAMN05216389_106116</name>
</gene>
<name>A0A1I0CA41_9BACI</name>
<dbReference type="Proteomes" id="UP000198618">
    <property type="component" value="Unassembled WGS sequence"/>
</dbReference>
<dbReference type="SUPFAM" id="SSF52091">
    <property type="entry name" value="SpoIIaa-like"/>
    <property type="match status" value="1"/>
</dbReference>
<dbReference type="AlphaFoldDB" id="A0A1I0CA41"/>
<dbReference type="Gene3D" id="1.10.490.70">
    <property type="entry name" value="Histidine kinase N-terminal domain"/>
    <property type="match status" value="1"/>
</dbReference>
<reference evidence="3 4" key="1">
    <citation type="submission" date="2016-10" db="EMBL/GenBank/DDBJ databases">
        <authorList>
            <person name="de Groot N.N."/>
        </authorList>
    </citation>
    <scope>NUCLEOTIDE SEQUENCE [LARGE SCALE GENOMIC DNA]</scope>
    <source>
        <strain evidence="3 4">IBRC-M 10780</strain>
    </source>
</reference>
<dbReference type="PROSITE" id="PS50801">
    <property type="entry name" value="STAS"/>
    <property type="match status" value="1"/>
</dbReference>
<dbReference type="InterPro" id="IPR051932">
    <property type="entry name" value="Bact_StressResp_Reg"/>
</dbReference>
<dbReference type="InterPro" id="IPR036513">
    <property type="entry name" value="STAS_dom_sf"/>
</dbReference>
<dbReference type="STRING" id="930131.SAMN05216389_106116"/>
<dbReference type="PANTHER" id="PTHR33745">
    <property type="entry name" value="RSBT ANTAGONIST PROTEIN RSBS-RELATED"/>
    <property type="match status" value="1"/>
</dbReference>
<keyword evidence="1" id="KW-0597">Phosphoprotein</keyword>
<dbReference type="RefSeq" id="WP_170840716.1">
    <property type="nucleotide sequence ID" value="NZ_FOHE01000006.1"/>
</dbReference>
<dbReference type="Gene3D" id="3.30.750.24">
    <property type="entry name" value="STAS domain"/>
    <property type="match status" value="1"/>
</dbReference>
<evidence type="ECO:0000259" key="2">
    <source>
        <dbReference type="PROSITE" id="PS50801"/>
    </source>
</evidence>
<feature type="domain" description="STAS" evidence="2">
    <location>
        <begin position="166"/>
        <end position="277"/>
    </location>
</feature>
<proteinExistence type="predicted"/>
<evidence type="ECO:0000256" key="1">
    <source>
        <dbReference type="ARBA" id="ARBA00022553"/>
    </source>
</evidence>
<organism evidence="3 4">
    <name type="scientific">Oceanobacillus limi</name>
    <dbReference type="NCBI Taxonomy" id="930131"/>
    <lineage>
        <taxon>Bacteria</taxon>
        <taxon>Bacillati</taxon>
        <taxon>Bacillota</taxon>
        <taxon>Bacilli</taxon>
        <taxon>Bacillales</taxon>
        <taxon>Bacillaceae</taxon>
        <taxon>Oceanobacillus</taxon>
    </lineage>
</organism>